<keyword evidence="6" id="KW-1185">Reference proteome</keyword>
<keyword evidence="1" id="KW-0328">Glycosyltransferase</keyword>
<evidence type="ECO:0000256" key="2">
    <source>
        <dbReference type="ARBA" id="ARBA00022679"/>
    </source>
</evidence>
<dbReference type="Proteomes" id="UP000270299">
    <property type="component" value="Unassembled WGS sequence"/>
</dbReference>
<dbReference type="GO" id="GO:0016757">
    <property type="term" value="F:glycosyltransferase activity"/>
    <property type="evidence" value="ECO:0007669"/>
    <property type="project" value="UniProtKB-KW"/>
</dbReference>
<evidence type="ECO:0000313" key="5">
    <source>
        <dbReference type="EMBL" id="RLP68345.1"/>
    </source>
</evidence>
<feature type="domain" description="Glycosyl transferase family 1" evidence="3">
    <location>
        <begin position="183"/>
        <end position="344"/>
    </location>
</feature>
<reference evidence="5 6" key="1">
    <citation type="submission" date="2018-10" db="EMBL/GenBank/DDBJ databases">
        <authorList>
            <person name="Li J."/>
        </authorList>
    </citation>
    <scope>NUCLEOTIDE SEQUENCE [LARGE SCALE GENOMIC DNA]</scope>
    <source>
        <strain evidence="5 6">CCTCC AB209002</strain>
    </source>
</reference>
<dbReference type="Gene3D" id="3.40.50.2000">
    <property type="entry name" value="Glycogen Phosphorylase B"/>
    <property type="match status" value="2"/>
</dbReference>
<dbReference type="Pfam" id="PF00534">
    <property type="entry name" value="Glycos_transf_1"/>
    <property type="match status" value="1"/>
</dbReference>
<evidence type="ECO:0000259" key="3">
    <source>
        <dbReference type="Pfam" id="PF00534"/>
    </source>
</evidence>
<evidence type="ECO:0000259" key="4">
    <source>
        <dbReference type="Pfam" id="PF13579"/>
    </source>
</evidence>
<name>A0A3L6ZL16_9MICO</name>
<comment type="caution">
    <text evidence="5">The sequence shown here is derived from an EMBL/GenBank/DDBJ whole genome shotgun (WGS) entry which is preliminary data.</text>
</comment>
<dbReference type="InterPro" id="IPR001296">
    <property type="entry name" value="Glyco_trans_1"/>
</dbReference>
<gene>
    <name evidence="5" type="ORF">D9V29_13920</name>
</gene>
<protein>
    <submittedName>
        <fullName evidence="5">Glycosyltransferase</fullName>
    </submittedName>
</protein>
<sequence>MNVAVRATAVALAAQGHEVEILTRRTDPAASAVLSLAPNLTLRHLDAGPAERRIKGDHESYIADFRRALSPLGPYDLLHSHHWFSGMAALDVAATRGIPHVQSFHSIAADASTMLSAGERPESPGRLRGEAHLAQCSAAVLTVSEAERTTVIDRLGGSPERVTVIPPGVDASLFTPANTPAAQPGYIVAAARLEPLKGLDLAIEALAGLPAAIRPELILAGGPTTGHDAYPAELAAHARAHGLADSIRFVGPQSREDLAALLRGARMLLVPSHSETYGLVALEAAASGIPVVASASGGLVEAVADRVTGLLVDSRDPAAWTDAVRRLLEDPAFAARLGAAGRKHAEQLTWDRAATATAEVYAQLLAARAAS</sequence>
<dbReference type="PANTHER" id="PTHR12526:SF510">
    <property type="entry name" value="D-INOSITOL 3-PHOSPHATE GLYCOSYLTRANSFERASE"/>
    <property type="match status" value="1"/>
</dbReference>
<keyword evidence="2 5" id="KW-0808">Transferase</keyword>
<evidence type="ECO:0000313" key="6">
    <source>
        <dbReference type="Proteomes" id="UP000270299"/>
    </source>
</evidence>
<dbReference type="PANTHER" id="PTHR12526">
    <property type="entry name" value="GLYCOSYLTRANSFERASE"/>
    <property type="match status" value="1"/>
</dbReference>
<dbReference type="EMBL" id="RCUV01000021">
    <property type="protein sequence ID" value="RLP68345.1"/>
    <property type="molecule type" value="Genomic_DNA"/>
</dbReference>
<organism evidence="5 6">
    <name type="scientific">Mycetocola manganoxydans</name>
    <dbReference type="NCBI Taxonomy" id="699879"/>
    <lineage>
        <taxon>Bacteria</taxon>
        <taxon>Bacillati</taxon>
        <taxon>Actinomycetota</taxon>
        <taxon>Actinomycetes</taxon>
        <taxon>Micrococcales</taxon>
        <taxon>Microbacteriaceae</taxon>
        <taxon>Mycetocola</taxon>
    </lineage>
</organism>
<dbReference type="OrthoDB" id="9810929at2"/>
<dbReference type="Pfam" id="PF13579">
    <property type="entry name" value="Glyco_trans_4_4"/>
    <property type="match status" value="1"/>
</dbReference>
<dbReference type="InterPro" id="IPR028098">
    <property type="entry name" value="Glyco_trans_4-like_N"/>
</dbReference>
<accession>A0A3L6ZL16</accession>
<feature type="domain" description="Glycosyltransferase subfamily 4-like N-terminal" evidence="4">
    <location>
        <begin position="1"/>
        <end position="168"/>
    </location>
</feature>
<dbReference type="SUPFAM" id="SSF53756">
    <property type="entry name" value="UDP-Glycosyltransferase/glycogen phosphorylase"/>
    <property type="match status" value="1"/>
</dbReference>
<proteinExistence type="predicted"/>
<dbReference type="AlphaFoldDB" id="A0A3L6ZL16"/>
<evidence type="ECO:0000256" key="1">
    <source>
        <dbReference type="ARBA" id="ARBA00022676"/>
    </source>
</evidence>